<dbReference type="HOGENOM" id="CLU_3389101_0_0_9"/>
<keyword evidence="1" id="KW-0812">Transmembrane</keyword>
<gene>
    <name evidence="2" type="ORF">Desgi_2944</name>
</gene>
<proteinExistence type="predicted"/>
<dbReference type="STRING" id="767817.Desgi_2944"/>
<evidence type="ECO:0000313" key="3">
    <source>
        <dbReference type="Proteomes" id="UP000013520"/>
    </source>
</evidence>
<dbReference type="AlphaFoldDB" id="R4KGJ7"/>
<dbReference type="KEGG" id="dgi:Desgi_2944"/>
<keyword evidence="3" id="KW-1185">Reference proteome</keyword>
<organism evidence="2 3">
    <name type="scientific">Desulfoscipio gibsoniae DSM 7213</name>
    <dbReference type="NCBI Taxonomy" id="767817"/>
    <lineage>
        <taxon>Bacteria</taxon>
        <taxon>Bacillati</taxon>
        <taxon>Bacillota</taxon>
        <taxon>Clostridia</taxon>
        <taxon>Eubacteriales</taxon>
        <taxon>Desulfallaceae</taxon>
        <taxon>Desulfoscipio</taxon>
    </lineage>
</organism>
<reference evidence="2 3" key="1">
    <citation type="submission" date="2012-01" db="EMBL/GenBank/DDBJ databases">
        <title>Complete sequence of Desulfotomaculum gibsoniae DSM 7213.</title>
        <authorList>
            <consortium name="US DOE Joint Genome Institute"/>
            <person name="Lucas S."/>
            <person name="Han J."/>
            <person name="Lapidus A."/>
            <person name="Cheng J.-F."/>
            <person name="Goodwin L."/>
            <person name="Pitluck S."/>
            <person name="Peters L."/>
            <person name="Ovchinnikova G."/>
            <person name="Teshima H."/>
            <person name="Detter J.C."/>
            <person name="Han C."/>
            <person name="Tapia R."/>
            <person name="Land M."/>
            <person name="Hauser L."/>
            <person name="Kyrpides N."/>
            <person name="Ivanova N."/>
            <person name="Pagani I."/>
            <person name="Parshina S."/>
            <person name="Plugge C."/>
            <person name="Muyzer G."/>
            <person name="Kuever J."/>
            <person name="Ivanova A."/>
            <person name="Nazina T."/>
            <person name="Klenk H.-P."/>
            <person name="Brambilla E."/>
            <person name="Spring S."/>
            <person name="Stams A.F."/>
            <person name="Woyke T."/>
        </authorList>
    </citation>
    <scope>NUCLEOTIDE SEQUENCE [LARGE SCALE GENOMIC DNA]</scope>
    <source>
        <strain evidence="2 3">DSM 7213</strain>
    </source>
</reference>
<dbReference type="EMBL" id="CP003273">
    <property type="protein sequence ID" value="AGL02333.1"/>
    <property type="molecule type" value="Genomic_DNA"/>
</dbReference>
<protein>
    <submittedName>
        <fullName evidence="2">Uncharacterized protein</fullName>
    </submittedName>
</protein>
<feature type="transmembrane region" description="Helical" evidence="1">
    <location>
        <begin position="6"/>
        <end position="26"/>
    </location>
</feature>
<evidence type="ECO:0000313" key="2">
    <source>
        <dbReference type="EMBL" id="AGL02333.1"/>
    </source>
</evidence>
<keyword evidence="1" id="KW-1133">Transmembrane helix</keyword>
<keyword evidence="1" id="KW-0472">Membrane</keyword>
<evidence type="ECO:0000256" key="1">
    <source>
        <dbReference type="SAM" id="Phobius"/>
    </source>
</evidence>
<dbReference type="Proteomes" id="UP000013520">
    <property type="component" value="Chromosome"/>
</dbReference>
<name>R4KGJ7_9FIRM</name>
<sequence length="32" mass="3663">MEFWEDTLLAIALLAGVAVAWWLVAYRGKIKK</sequence>
<accession>R4KGJ7</accession>